<keyword evidence="2" id="KW-1185">Reference proteome</keyword>
<organism evidence="1 2">
    <name type="scientific">Thiocystis violascens (strain ATCC 17096 / DSM 198 / 6111)</name>
    <name type="common">Chromatium violascens</name>
    <dbReference type="NCBI Taxonomy" id="765911"/>
    <lineage>
        <taxon>Bacteria</taxon>
        <taxon>Pseudomonadati</taxon>
        <taxon>Pseudomonadota</taxon>
        <taxon>Gammaproteobacteria</taxon>
        <taxon>Chromatiales</taxon>
        <taxon>Chromatiaceae</taxon>
        <taxon>Thiocystis</taxon>
    </lineage>
</organism>
<name>I3Y595_THIV6</name>
<dbReference type="KEGG" id="tvi:Thivi_0075"/>
<dbReference type="STRING" id="765911.Thivi_0075"/>
<dbReference type="EMBL" id="CP003154">
    <property type="protein sequence ID" value="AFL72163.1"/>
    <property type="molecule type" value="Genomic_DNA"/>
</dbReference>
<accession>I3Y595</accession>
<evidence type="ECO:0000313" key="2">
    <source>
        <dbReference type="Proteomes" id="UP000006062"/>
    </source>
</evidence>
<gene>
    <name evidence="1" type="ordered locus">Thivi_0075</name>
</gene>
<proteinExistence type="predicted"/>
<sequence>MSEPVPAILIIEDEPKIRRFMRLALEREGCLRGPSATGPSCRFMKRIDIFNRRTIDHFDGRRMAK</sequence>
<evidence type="ECO:0000313" key="1">
    <source>
        <dbReference type="EMBL" id="AFL72163.1"/>
    </source>
</evidence>
<dbReference type="RefSeq" id="WP_014776672.1">
    <property type="nucleotide sequence ID" value="NC_018012.1"/>
</dbReference>
<dbReference type="Proteomes" id="UP000006062">
    <property type="component" value="Chromosome"/>
</dbReference>
<reference evidence="1 2" key="1">
    <citation type="submission" date="2012-06" db="EMBL/GenBank/DDBJ databases">
        <title>Complete sequence of Thiocystis violascens DSM 198.</title>
        <authorList>
            <consortium name="US DOE Joint Genome Institute"/>
            <person name="Lucas S."/>
            <person name="Han J."/>
            <person name="Lapidus A."/>
            <person name="Cheng J.-F."/>
            <person name="Goodwin L."/>
            <person name="Pitluck S."/>
            <person name="Peters L."/>
            <person name="Ovchinnikova G."/>
            <person name="Teshima H."/>
            <person name="Detter J.C."/>
            <person name="Han C."/>
            <person name="Tapia R."/>
            <person name="Land M."/>
            <person name="Hauser L."/>
            <person name="Kyrpides N."/>
            <person name="Ivanova N."/>
            <person name="Pagani I."/>
            <person name="Vogl K."/>
            <person name="Liu Z."/>
            <person name="Frigaard N.-U."/>
            <person name="Bryant D."/>
            <person name="Woyke T."/>
        </authorList>
    </citation>
    <scope>NUCLEOTIDE SEQUENCE [LARGE SCALE GENOMIC DNA]</scope>
    <source>
        <strain evidence="2">ATCC 17096 / DSM 198 / 6111</strain>
    </source>
</reference>
<dbReference type="HOGENOM" id="CLU_2848480_0_0_6"/>
<protein>
    <submittedName>
        <fullName evidence="1">Uncharacterized protein</fullName>
    </submittedName>
</protein>
<dbReference type="AlphaFoldDB" id="I3Y595"/>